<organism evidence="3 4">
    <name type="scientific">Pyrobaculum arsenaticum</name>
    <dbReference type="NCBI Taxonomy" id="121277"/>
    <lineage>
        <taxon>Archaea</taxon>
        <taxon>Thermoproteota</taxon>
        <taxon>Thermoprotei</taxon>
        <taxon>Thermoproteales</taxon>
        <taxon>Thermoproteaceae</taxon>
        <taxon>Pyrobaculum</taxon>
    </lineage>
</organism>
<dbReference type="Gene3D" id="3.30.9.10">
    <property type="entry name" value="D-Amino Acid Oxidase, subunit A, domain 2"/>
    <property type="match status" value="1"/>
</dbReference>
<dbReference type="InterPro" id="IPR036188">
    <property type="entry name" value="FAD/NAD-bd_sf"/>
</dbReference>
<dbReference type="GO" id="GO:0016491">
    <property type="term" value="F:oxidoreductase activity"/>
    <property type="evidence" value="ECO:0007669"/>
    <property type="project" value="UniProtKB-KW"/>
</dbReference>
<dbReference type="GO" id="GO:0005737">
    <property type="term" value="C:cytoplasm"/>
    <property type="evidence" value="ECO:0007669"/>
    <property type="project" value="TreeGrafter"/>
</dbReference>
<dbReference type="AlphaFoldDB" id="A0A7L4P9A9"/>
<dbReference type="PANTHER" id="PTHR13847:SF287">
    <property type="entry name" value="FAD-DEPENDENT OXIDOREDUCTASE DOMAIN-CONTAINING PROTEIN 1"/>
    <property type="match status" value="1"/>
</dbReference>
<evidence type="ECO:0000256" key="1">
    <source>
        <dbReference type="ARBA" id="ARBA00023002"/>
    </source>
</evidence>
<proteinExistence type="predicted"/>
<dbReference type="RefSeq" id="WP_011900988.1">
    <property type="nucleotide sequence ID" value="NZ_JAAVJF010000002.1"/>
</dbReference>
<dbReference type="PANTHER" id="PTHR13847">
    <property type="entry name" value="SARCOSINE DEHYDROGENASE-RELATED"/>
    <property type="match status" value="1"/>
</dbReference>
<dbReference type="SUPFAM" id="SSF51905">
    <property type="entry name" value="FAD/NAD(P)-binding domain"/>
    <property type="match status" value="1"/>
</dbReference>
<dbReference type="InterPro" id="IPR006076">
    <property type="entry name" value="FAD-dep_OxRdtase"/>
</dbReference>
<evidence type="ECO:0000313" key="4">
    <source>
        <dbReference type="Proteomes" id="UP000554766"/>
    </source>
</evidence>
<reference evidence="3 4" key="1">
    <citation type="journal article" date="2020" name="Nat. Commun.">
        <title>The structures of two archaeal type IV pili illuminate evolutionary relationships.</title>
        <authorList>
            <person name="Wang F."/>
            <person name="Baquero D.P."/>
            <person name="Su Z."/>
            <person name="Beltran L.C."/>
            <person name="Prangishvili D."/>
            <person name="Krupovic M."/>
            <person name="Egelman E.H."/>
        </authorList>
    </citation>
    <scope>NUCLEOTIDE SEQUENCE [LARGE SCALE GENOMIC DNA]</scope>
    <source>
        <strain evidence="3 4">2GA</strain>
    </source>
</reference>
<comment type="caution">
    <text evidence="3">The sequence shown here is derived from an EMBL/GenBank/DDBJ whole genome shotgun (WGS) entry which is preliminary data.</text>
</comment>
<dbReference type="EMBL" id="JAAVJF010000002">
    <property type="protein sequence ID" value="NYR15194.1"/>
    <property type="molecule type" value="Genomic_DNA"/>
</dbReference>
<evidence type="ECO:0000313" key="3">
    <source>
        <dbReference type="EMBL" id="NYR15194.1"/>
    </source>
</evidence>
<sequence length="416" mass="45775">MYDFVVVGAGIVGVATAYHLKRLSPRSRVLVIDQHPGVGMGDTAKSAAAFRTAFTSWVNRVLAKTSVGFYREVQEGGVDLGMRFVGYLFLVPQENAEAMLKVAEELRGMGSAVELYRELGRSVRFRVSDDEEAREMGLPDVALGLLVKEAGIMDPEKLVKYYYEEYSKMGGEVLFNTKALGVVFAPKKPLGIPGEPFPWQEVRAAGVETSAGVIEAKNVIIATGAWTERFMDAAGFGLPLKPRKRQVFVVKADGELRQLLETGLADREYGPMIILPKGVYMRPEPGEGTYWIGVADRRPFGFEEEPQAEEQLWRYGIYPVLTKYVPAAEGRAPQNAWAGHYDENVVDYQPVVDRLAEGLYVAAGTSGSGIMKADAIGRIAAYLALGYGKAELYGGVVVDSNVLRHNRCFEEERLVI</sequence>
<dbReference type="Gene3D" id="3.50.50.60">
    <property type="entry name" value="FAD/NAD(P)-binding domain"/>
    <property type="match status" value="1"/>
</dbReference>
<accession>A0A7L4P9A9</accession>
<gene>
    <name evidence="3" type="ORF">HC235_04350</name>
</gene>
<keyword evidence="4" id="KW-1185">Reference proteome</keyword>
<evidence type="ECO:0000259" key="2">
    <source>
        <dbReference type="Pfam" id="PF01266"/>
    </source>
</evidence>
<dbReference type="Proteomes" id="UP000554766">
    <property type="component" value="Unassembled WGS sequence"/>
</dbReference>
<protein>
    <submittedName>
        <fullName evidence="3">FAD-binding oxidoreductase</fullName>
    </submittedName>
</protein>
<keyword evidence="1" id="KW-0560">Oxidoreductase</keyword>
<feature type="domain" description="FAD dependent oxidoreductase" evidence="2">
    <location>
        <begin position="3"/>
        <end position="383"/>
    </location>
</feature>
<dbReference type="Pfam" id="PF01266">
    <property type="entry name" value="DAO"/>
    <property type="match status" value="1"/>
</dbReference>
<dbReference type="OMA" id="PDHNALI"/>
<name>A0A7L4P9A9_9CREN</name>
<dbReference type="GeneID" id="5054820"/>